<proteinExistence type="predicted"/>
<keyword evidence="3" id="KW-1185">Reference proteome</keyword>
<dbReference type="AlphaFoldDB" id="A0A1J0A9L2"/>
<name>A0A1J0A9L2_9CYAN</name>
<evidence type="ECO:0000313" key="2">
    <source>
        <dbReference type="EMBL" id="APB32628.1"/>
    </source>
</evidence>
<sequence>MKATVLAVSLALIGFVNPAWAGEKVAATLEYVPPGLGVIQGSLSYPGHHIPALSICAKEVTTKESYCTETQIKGSQYQYGVGYQLQLPPGRYQVYATYGNYRAYYSPAVACGLHIRCQDHQPLVVEVQAGQRLPEISPMDWFW</sequence>
<protein>
    <submittedName>
        <fullName evidence="2">Uncharacterized protein</fullName>
    </submittedName>
</protein>
<reference evidence="2 3" key="1">
    <citation type="submission" date="2016-10" db="EMBL/GenBank/DDBJ databases">
        <title>Description of Gloeomargarita lithophora gen. nov., sp. nov., a thylakoid-bearing basal-branching cyanobacterium with intracellular carbonates, and proposal for Gloeomargaritales ord. nov.</title>
        <authorList>
            <person name="Moreira D."/>
            <person name="Tavera R."/>
            <person name="Benzerara K."/>
            <person name="Skouri-Panet F."/>
            <person name="Couradeau E."/>
            <person name="Gerard E."/>
            <person name="Loussert C."/>
            <person name="Novelo E."/>
            <person name="Zivanovic Y."/>
            <person name="Lopez-Garcia P."/>
        </authorList>
    </citation>
    <scope>NUCLEOTIDE SEQUENCE [LARGE SCALE GENOMIC DNA]</scope>
    <source>
        <strain evidence="2 3">D10</strain>
    </source>
</reference>
<dbReference type="EMBL" id="CP017675">
    <property type="protein sequence ID" value="APB32628.1"/>
    <property type="molecule type" value="Genomic_DNA"/>
</dbReference>
<organism evidence="2 3">
    <name type="scientific">Gloeomargarita lithophora Alchichica-D10</name>
    <dbReference type="NCBI Taxonomy" id="1188229"/>
    <lineage>
        <taxon>Bacteria</taxon>
        <taxon>Bacillati</taxon>
        <taxon>Cyanobacteriota</taxon>
        <taxon>Cyanophyceae</taxon>
        <taxon>Gloeomargaritales</taxon>
        <taxon>Gloeomargaritaceae</taxon>
        <taxon>Gloeomargarita</taxon>
    </lineage>
</organism>
<dbReference type="STRING" id="1188229.GlitD10_0321"/>
<evidence type="ECO:0000313" key="3">
    <source>
        <dbReference type="Proteomes" id="UP000180235"/>
    </source>
</evidence>
<evidence type="ECO:0000256" key="1">
    <source>
        <dbReference type="SAM" id="SignalP"/>
    </source>
</evidence>
<feature type="signal peptide" evidence="1">
    <location>
        <begin position="1"/>
        <end position="21"/>
    </location>
</feature>
<accession>A0A1J0A9L2</accession>
<feature type="chain" id="PRO_5009608679" evidence="1">
    <location>
        <begin position="22"/>
        <end position="143"/>
    </location>
</feature>
<gene>
    <name evidence="2" type="ORF">GlitD10_0321</name>
</gene>
<keyword evidence="1" id="KW-0732">Signal</keyword>
<dbReference type="KEGG" id="glt:GlitD10_0321"/>
<dbReference type="Proteomes" id="UP000180235">
    <property type="component" value="Chromosome"/>
</dbReference>